<accession>A0A839EBH6</accession>
<gene>
    <name evidence="2" type="ORF">FHW16_000933</name>
</gene>
<evidence type="ECO:0000313" key="3">
    <source>
        <dbReference type="Proteomes" id="UP000549052"/>
    </source>
</evidence>
<evidence type="ECO:0000256" key="1">
    <source>
        <dbReference type="SAM" id="Phobius"/>
    </source>
</evidence>
<keyword evidence="1" id="KW-0472">Membrane</keyword>
<keyword evidence="1" id="KW-1133">Transmembrane helix</keyword>
<reference evidence="2 3" key="1">
    <citation type="submission" date="2020-07" db="EMBL/GenBank/DDBJ databases">
        <title>Genomic Encyclopedia of Type Strains, Phase IV (KMG-V): Genome sequencing to study the core and pangenomes of soil and plant-associated prokaryotes.</title>
        <authorList>
            <person name="Whitman W."/>
        </authorList>
    </citation>
    <scope>NUCLEOTIDE SEQUENCE [LARGE SCALE GENOMIC DNA]</scope>
    <source>
        <strain evidence="2 3">AN3</strain>
    </source>
</reference>
<organism evidence="2 3">
    <name type="scientific">Phyllobacterium myrsinacearum</name>
    <dbReference type="NCBI Taxonomy" id="28101"/>
    <lineage>
        <taxon>Bacteria</taxon>
        <taxon>Pseudomonadati</taxon>
        <taxon>Pseudomonadota</taxon>
        <taxon>Alphaproteobacteria</taxon>
        <taxon>Hyphomicrobiales</taxon>
        <taxon>Phyllobacteriaceae</taxon>
        <taxon>Phyllobacterium</taxon>
    </lineage>
</organism>
<dbReference type="EMBL" id="JACGXN010000001">
    <property type="protein sequence ID" value="MBA8877251.1"/>
    <property type="molecule type" value="Genomic_DNA"/>
</dbReference>
<comment type="caution">
    <text evidence="2">The sequence shown here is derived from an EMBL/GenBank/DDBJ whole genome shotgun (WGS) entry which is preliminary data.</text>
</comment>
<protein>
    <submittedName>
        <fullName evidence="2">Uncharacterized protein</fullName>
    </submittedName>
</protein>
<keyword evidence="1" id="KW-0812">Transmembrane</keyword>
<evidence type="ECO:0000313" key="2">
    <source>
        <dbReference type="EMBL" id="MBA8877251.1"/>
    </source>
</evidence>
<proteinExistence type="predicted"/>
<sequence>MLAQRLGIVFFIFVAFALSFGSFVNYTAKYGRYAHLASQGKVMQDTDRN</sequence>
<dbReference type="Proteomes" id="UP000549052">
    <property type="component" value="Unassembled WGS sequence"/>
</dbReference>
<keyword evidence="3" id="KW-1185">Reference proteome</keyword>
<name>A0A839EBH6_9HYPH</name>
<dbReference type="RefSeq" id="WP_182547947.1">
    <property type="nucleotide sequence ID" value="NZ_JACGXN010000001.1"/>
</dbReference>
<dbReference type="AlphaFoldDB" id="A0A839EBH6"/>
<feature type="transmembrane region" description="Helical" evidence="1">
    <location>
        <begin position="6"/>
        <end position="26"/>
    </location>
</feature>